<dbReference type="PANTHER" id="PTHR33480:SF1">
    <property type="entry name" value="TYR RECOMBINASE DOMAIN-CONTAINING PROTEIN"/>
    <property type="match status" value="1"/>
</dbReference>
<keyword evidence="3" id="KW-1185">Reference proteome</keyword>
<reference evidence="2 3" key="1">
    <citation type="journal article" date="2024" name="Insects">
        <title>An Improved Chromosome-Level Genome Assembly of the Firefly Pyrocoelia pectoralis.</title>
        <authorList>
            <person name="Fu X."/>
            <person name="Meyer-Rochow V.B."/>
            <person name="Ballantyne L."/>
            <person name="Zhu X."/>
        </authorList>
    </citation>
    <scope>NUCLEOTIDE SEQUENCE [LARGE SCALE GENOMIC DNA]</scope>
    <source>
        <strain evidence="2">XCY_ONT2</strain>
    </source>
</reference>
<evidence type="ECO:0000313" key="2">
    <source>
        <dbReference type="EMBL" id="KAK5647978.1"/>
    </source>
</evidence>
<feature type="compositionally biased region" description="Basic and acidic residues" evidence="1">
    <location>
        <begin position="1"/>
        <end position="14"/>
    </location>
</feature>
<accession>A0AAN7ZU96</accession>
<dbReference type="PANTHER" id="PTHR33480">
    <property type="entry name" value="SET DOMAIN-CONTAINING PROTEIN-RELATED"/>
    <property type="match status" value="1"/>
</dbReference>
<dbReference type="InterPro" id="IPR011010">
    <property type="entry name" value="DNA_brk_join_enz"/>
</dbReference>
<feature type="region of interest" description="Disordered" evidence="1">
    <location>
        <begin position="1"/>
        <end position="45"/>
    </location>
</feature>
<feature type="compositionally biased region" description="Polar residues" evidence="1">
    <location>
        <begin position="35"/>
        <end position="45"/>
    </location>
</feature>
<organism evidence="2 3">
    <name type="scientific">Pyrocoelia pectoralis</name>
    <dbReference type="NCBI Taxonomy" id="417401"/>
    <lineage>
        <taxon>Eukaryota</taxon>
        <taxon>Metazoa</taxon>
        <taxon>Ecdysozoa</taxon>
        <taxon>Arthropoda</taxon>
        <taxon>Hexapoda</taxon>
        <taxon>Insecta</taxon>
        <taxon>Pterygota</taxon>
        <taxon>Neoptera</taxon>
        <taxon>Endopterygota</taxon>
        <taxon>Coleoptera</taxon>
        <taxon>Polyphaga</taxon>
        <taxon>Elateriformia</taxon>
        <taxon>Elateroidea</taxon>
        <taxon>Lampyridae</taxon>
        <taxon>Lampyrinae</taxon>
        <taxon>Pyrocoelia</taxon>
    </lineage>
</organism>
<gene>
    <name evidence="2" type="ORF">RI129_002870</name>
</gene>
<feature type="compositionally biased region" description="Basic residues" evidence="1">
    <location>
        <begin position="21"/>
        <end position="33"/>
    </location>
</feature>
<evidence type="ECO:0000313" key="3">
    <source>
        <dbReference type="Proteomes" id="UP001329430"/>
    </source>
</evidence>
<dbReference type="Proteomes" id="UP001329430">
    <property type="component" value="Chromosome 2"/>
</dbReference>
<evidence type="ECO:0000256" key="1">
    <source>
        <dbReference type="SAM" id="MobiDB-lite"/>
    </source>
</evidence>
<name>A0AAN7ZU96_9COLE</name>
<protein>
    <submittedName>
        <fullName evidence="2">Uncharacterized protein</fullName>
    </submittedName>
</protein>
<dbReference type="EMBL" id="JAVRBK010000002">
    <property type="protein sequence ID" value="KAK5647978.1"/>
    <property type="molecule type" value="Genomic_DNA"/>
</dbReference>
<comment type="caution">
    <text evidence="2">The sequence shown here is derived from an EMBL/GenBank/DDBJ whole genome shotgun (WGS) entry which is preliminary data.</text>
</comment>
<dbReference type="AlphaFoldDB" id="A0AAN7ZU96"/>
<proteinExistence type="predicted"/>
<sequence length="710" mass="82437">MRSDNQKTSKRVMEWEPTANRTRRGRNRSKRNGNHLTASTSKTSVVGNECQEQIKTENHKYKRQPDYCYYCETIVQNFVRHIRRNHSTEMLVAQIFSKPSNSKERRELWDKLRRKGNFLTSSQKSCKVVRKSIKNRQNLPCDNCLGLFSKKFLYRHRKKCFNGIINNKNAQAAGQAKLIINNRIDPQLKQQVFPRMRVDKVSLEAQNDLLICAFGSRYLKTHRELHFVNVTSRKMRELAKILIELKSLEPLITTMMSALRPEYFDLFVEASKRIAKYDQASEIYFSPTIAMNIATSLKQCCDIAITYAYKRDSNYLQITTAEAEAQLKTLIKLFETNWKFEVSTAAANNLNLNKWTKITIVPLASDLRLLKEYLLKIAADSIKILRNRHTFNQLIDSVYCRVILFNRKRSGELQRMLLHTYLNSSTEKGEYEEFNKVVSTAEQFLLKSIKRVVIRGKRGRGVPVLFSPDAQTHLQFLIEIRSQYMKENKYLFGKANSSSHIIGYKSLNKHAKLCGAKNPAAITSTRLRKHLATLSQLFNLSDQEIEQLSTFMGHTPGVHRNSYRLPDDVYQTAKISKLLMVMEKGGASEYQGKALEDININLNENLLSNGEESDESDGEDIFEETAKKPEQTNIQQPEIIIPKKGKIRTLVPWTQQQKKVVKEYFRKNIAKKKPPIRSECEKLKEIHKDLLDNKDWLKIKVFIQNQYTKK</sequence>
<dbReference type="GO" id="GO:0003677">
    <property type="term" value="F:DNA binding"/>
    <property type="evidence" value="ECO:0007669"/>
    <property type="project" value="InterPro"/>
</dbReference>
<dbReference type="SUPFAM" id="SSF56349">
    <property type="entry name" value="DNA breaking-rejoining enzymes"/>
    <property type="match status" value="1"/>
</dbReference>